<organism evidence="1 2">
    <name type="scientific">Nesterenkonia alkaliphila</name>
    <dbReference type="NCBI Taxonomy" id="1463631"/>
    <lineage>
        <taxon>Bacteria</taxon>
        <taxon>Bacillati</taxon>
        <taxon>Actinomycetota</taxon>
        <taxon>Actinomycetes</taxon>
        <taxon>Micrococcales</taxon>
        <taxon>Micrococcaceae</taxon>
        <taxon>Nesterenkonia</taxon>
    </lineage>
</organism>
<proteinExistence type="predicted"/>
<dbReference type="EMBL" id="WRPM01000102">
    <property type="protein sequence ID" value="MVT27661.1"/>
    <property type="molecule type" value="Genomic_DNA"/>
</dbReference>
<evidence type="ECO:0000313" key="1">
    <source>
        <dbReference type="EMBL" id="MVT27661.1"/>
    </source>
</evidence>
<dbReference type="AlphaFoldDB" id="A0A7K1UNQ9"/>
<gene>
    <name evidence="1" type="ORF">GNZ21_15090</name>
</gene>
<accession>A0A7K1UNQ9</accession>
<reference evidence="1 2" key="1">
    <citation type="submission" date="2019-12" db="EMBL/GenBank/DDBJ databases">
        <title>Nesterenkonia muleiensis sp. nov., a novel actinobacterium isolated from sap of Populus euphratica.</title>
        <authorList>
            <person name="Wang R."/>
        </authorList>
    </citation>
    <scope>NUCLEOTIDE SEQUENCE [LARGE SCALE GENOMIC DNA]</scope>
    <source>
        <strain evidence="1 2">F10</strain>
    </source>
</reference>
<dbReference type="OrthoDB" id="9342777at2"/>
<dbReference type="Pfam" id="PF19136">
    <property type="entry name" value="DUF5819"/>
    <property type="match status" value="1"/>
</dbReference>
<dbReference type="InterPro" id="IPR043857">
    <property type="entry name" value="DUF5819"/>
</dbReference>
<evidence type="ECO:0000313" key="2">
    <source>
        <dbReference type="Proteomes" id="UP000460157"/>
    </source>
</evidence>
<sequence>MPWFEQNWSIFAPNPRRTAVTLEVRALVEDETGERSTTEWVDLVEIEDQIVAGNPLGTRTSKITRRLADRMHSARANLNDDQVEWLDANYVETPVETLRSRLLDVEGGTGEHHVDRYMQADHAAVWIATAVAEHLHQEQIIHVQYRTSTRPAPGWAVREERDLDDQNRNYRDYGWRSPADLAENELELFEHYLQGLEASS</sequence>
<name>A0A7K1UNQ9_9MICC</name>
<keyword evidence="2" id="KW-1185">Reference proteome</keyword>
<protein>
    <submittedName>
        <fullName evidence="1">Uncharacterized protein</fullName>
    </submittedName>
</protein>
<dbReference type="Proteomes" id="UP000460157">
    <property type="component" value="Unassembled WGS sequence"/>
</dbReference>
<comment type="caution">
    <text evidence="1">The sequence shown here is derived from an EMBL/GenBank/DDBJ whole genome shotgun (WGS) entry which is preliminary data.</text>
</comment>